<organism evidence="1 2">
    <name type="scientific">Malus domestica</name>
    <name type="common">Apple</name>
    <name type="synonym">Pyrus malus</name>
    <dbReference type="NCBI Taxonomy" id="3750"/>
    <lineage>
        <taxon>Eukaryota</taxon>
        <taxon>Viridiplantae</taxon>
        <taxon>Streptophyta</taxon>
        <taxon>Embryophyta</taxon>
        <taxon>Tracheophyta</taxon>
        <taxon>Spermatophyta</taxon>
        <taxon>Magnoliopsida</taxon>
        <taxon>eudicotyledons</taxon>
        <taxon>Gunneridae</taxon>
        <taxon>Pentapetalae</taxon>
        <taxon>rosids</taxon>
        <taxon>fabids</taxon>
        <taxon>Rosales</taxon>
        <taxon>Rosaceae</taxon>
        <taxon>Amygdaloideae</taxon>
        <taxon>Maleae</taxon>
        <taxon>Malus</taxon>
    </lineage>
</organism>
<dbReference type="Proteomes" id="UP000290289">
    <property type="component" value="Chromosome 14"/>
</dbReference>
<dbReference type="AlphaFoldDB" id="A0A498I488"/>
<protein>
    <submittedName>
        <fullName evidence="1">Uncharacterized protein</fullName>
    </submittedName>
</protein>
<evidence type="ECO:0000313" key="1">
    <source>
        <dbReference type="EMBL" id="RXH77012.1"/>
    </source>
</evidence>
<dbReference type="EMBL" id="RDQH01000340">
    <property type="protein sequence ID" value="RXH77012.1"/>
    <property type="molecule type" value="Genomic_DNA"/>
</dbReference>
<accession>A0A498I488</accession>
<keyword evidence="2" id="KW-1185">Reference proteome</keyword>
<evidence type="ECO:0000313" key="2">
    <source>
        <dbReference type="Proteomes" id="UP000290289"/>
    </source>
</evidence>
<name>A0A498I488_MALDO</name>
<sequence>MFRFFDVGEDFFFFFCVLVKWLNISQNTHVDDQKERERELKNVVYCYHHGRLCWSKNCAGKDIRVMDFGMKCRGYPFALLKEELNMRVQESYWYNKERKSCTPLQHYAGC</sequence>
<proteinExistence type="predicted"/>
<gene>
    <name evidence="1" type="ORF">DVH24_019900</name>
</gene>
<reference evidence="1 2" key="1">
    <citation type="submission" date="2018-10" db="EMBL/GenBank/DDBJ databases">
        <title>A high-quality apple genome assembly.</title>
        <authorList>
            <person name="Hu J."/>
        </authorList>
    </citation>
    <scope>NUCLEOTIDE SEQUENCE [LARGE SCALE GENOMIC DNA]</scope>
    <source>
        <strain evidence="2">cv. HFTH1</strain>
        <tissue evidence="1">Young leaf</tissue>
    </source>
</reference>
<comment type="caution">
    <text evidence="1">The sequence shown here is derived from an EMBL/GenBank/DDBJ whole genome shotgun (WGS) entry which is preliminary data.</text>
</comment>